<reference evidence="9 10" key="1">
    <citation type="submission" date="2007-08" db="EMBL/GenBank/DDBJ databases">
        <title>Draft genome sequence of Clostridium leptum (DSM 753).</title>
        <authorList>
            <person name="Sudarsanam P."/>
            <person name="Ley R."/>
            <person name="Guruge J."/>
            <person name="Turnbaugh P.J."/>
            <person name="Mahowald M."/>
            <person name="Liep D."/>
            <person name="Gordon J."/>
        </authorList>
    </citation>
    <scope>NUCLEOTIDE SEQUENCE [LARGE SCALE GENOMIC DNA]</scope>
    <source>
        <strain evidence="9 10">DSM 753</strain>
    </source>
</reference>
<keyword evidence="4 7" id="KW-0812">Transmembrane</keyword>
<gene>
    <name evidence="9" type="ORF">CLOLEP_00864</name>
</gene>
<dbReference type="Pfam" id="PF00528">
    <property type="entry name" value="BPD_transp_1"/>
    <property type="match status" value="1"/>
</dbReference>
<organism evidence="9 10">
    <name type="scientific">[Clostridium] leptum DSM 753</name>
    <dbReference type="NCBI Taxonomy" id="428125"/>
    <lineage>
        <taxon>Bacteria</taxon>
        <taxon>Bacillati</taxon>
        <taxon>Bacillota</taxon>
        <taxon>Clostridia</taxon>
        <taxon>Eubacteriales</taxon>
        <taxon>Oscillospiraceae</taxon>
        <taxon>Oscillospiraceae incertae sedis</taxon>
    </lineage>
</organism>
<dbReference type="EMBL" id="ABCB02000015">
    <property type="protein sequence ID" value="EDO62445.1"/>
    <property type="molecule type" value="Genomic_DNA"/>
</dbReference>
<dbReference type="GO" id="GO:0055085">
    <property type="term" value="P:transmembrane transport"/>
    <property type="evidence" value="ECO:0007669"/>
    <property type="project" value="InterPro"/>
</dbReference>
<comment type="similarity">
    <text evidence="7">Belongs to the binding-protein-dependent transport system permease family.</text>
</comment>
<feature type="transmembrane region" description="Helical" evidence="7">
    <location>
        <begin position="164"/>
        <end position="187"/>
    </location>
</feature>
<feature type="domain" description="ABC transmembrane type-1" evidence="8">
    <location>
        <begin position="75"/>
        <end position="226"/>
    </location>
</feature>
<comment type="caution">
    <text evidence="9">The sequence shown here is derived from an EMBL/GenBank/DDBJ whole genome shotgun (WGS) entry which is preliminary data.</text>
</comment>
<name>A7VQN4_9FIRM</name>
<dbReference type="PROSITE" id="PS50928">
    <property type="entry name" value="ABC_TM1"/>
    <property type="match status" value="1"/>
</dbReference>
<keyword evidence="6 7" id="KW-0472">Membrane</keyword>
<dbReference type="CDD" id="cd06261">
    <property type="entry name" value="TM_PBP2"/>
    <property type="match status" value="1"/>
</dbReference>
<keyword evidence="5 7" id="KW-1133">Transmembrane helix</keyword>
<evidence type="ECO:0000313" key="9">
    <source>
        <dbReference type="EMBL" id="EDO62445.1"/>
    </source>
</evidence>
<dbReference type="AlphaFoldDB" id="A7VQN4"/>
<evidence type="ECO:0000256" key="3">
    <source>
        <dbReference type="ARBA" id="ARBA00022475"/>
    </source>
</evidence>
<feature type="transmembrane region" description="Helical" evidence="7">
    <location>
        <begin position="75"/>
        <end position="100"/>
    </location>
</feature>
<dbReference type="Proteomes" id="UP000003490">
    <property type="component" value="Unassembled WGS sequence"/>
</dbReference>
<feature type="transmembrane region" description="Helical" evidence="7">
    <location>
        <begin position="112"/>
        <end position="133"/>
    </location>
</feature>
<dbReference type="InterPro" id="IPR000515">
    <property type="entry name" value="MetI-like"/>
</dbReference>
<evidence type="ECO:0000256" key="4">
    <source>
        <dbReference type="ARBA" id="ARBA00022692"/>
    </source>
</evidence>
<dbReference type="HOGENOM" id="CLU_016047_0_3_9"/>
<keyword evidence="3" id="KW-1003">Cell membrane</keyword>
<feature type="transmembrane region" description="Helical" evidence="7">
    <location>
        <begin position="12"/>
        <end position="34"/>
    </location>
</feature>
<reference evidence="9 10" key="2">
    <citation type="submission" date="2007-08" db="EMBL/GenBank/DDBJ databases">
        <authorList>
            <person name="Fulton L."/>
            <person name="Clifton S."/>
            <person name="Fulton B."/>
            <person name="Xu J."/>
            <person name="Minx P."/>
            <person name="Pepin K.H."/>
            <person name="Johnson M."/>
            <person name="Thiruvilangam P."/>
            <person name="Bhonagiri V."/>
            <person name="Nash W.E."/>
            <person name="Wang C."/>
            <person name="Mardis E.R."/>
            <person name="Wilson R.K."/>
        </authorList>
    </citation>
    <scope>NUCLEOTIDE SEQUENCE [LARGE SCALE GENOMIC DNA]</scope>
    <source>
        <strain evidence="9 10">DSM 753</strain>
    </source>
</reference>
<dbReference type="PANTHER" id="PTHR43005:SF1">
    <property type="entry name" value="SPERMIDINE_PUTRESCINE TRANSPORT SYSTEM PERMEASE PROTEIN"/>
    <property type="match status" value="1"/>
</dbReference>
<dbReference type="InterPro" id="IPR035906">
    <property type="entry name" value="MetI-like_sf"/>
</dbReference>
<sequence length="226" mass="25527">MKKLKKFFRYDNIGYFFVLPAVIYMLFFVGYPIVSNFILSFQDVTVKTLSSPNKPFAGIENYQTLFQDEVLRTSIINTLLFTVLCLVFQFMIGFLLALFFNRRFSFAKPVRGLLMMPWMIPITVTALIFKFMFSSNVGIINQALMGIGLISAPIDWLTQPATAMIALIISNVWIGIPFNMILISTGLTTIPTELYESAGIDGANKLQTFWKITVPMLKPTIGSVLI</sequence>
<dbReference type="PANTHER" id="PTHR43005">
    <property type="entry name" value="BLR7065 PROTEIN"/>
    <property type="match status" value="1"/>
</dbReference>
<feature type="non-terminal residue" evidence="9">
    <location>
        <position position="226"/>
    </location>
</feature>
<accession>A7VQN4</accession>
<dbReference type="GO" id="GO:0005886">
    <property type="term" value="C:plasma membrane"/>
    <property type="evidence" value="ECO:0007669"/>
    <property type="project" value="UniProtKB-SubCell"/>
</dbReference>
<keyword evidence="2 7" id="KW-0813">Transport</keyword>
<evidence type="ECO:0000256" key="7">
    <source>
        <dbReference type="RuleBase" id="RU363032"/>
    </source>
</evidence>
<dbReference type="Gene3D" id="1.10.3720.10">
    <property type="entry name" value="MetI-like"/>
    <property type="match status" value="1"/>
</dbReference>
<dbReference type="SUPFAM" id="SSF161098">
    <property type="entry name" value="MetI-like"/>
    <property type="match status" value="1"/>
</dbReference>
<proteinExistence type="inferred from homology"/>
<evidence type="ECO:0000256" key="5">
    <source>
        <dbReference type="ARBA" id="ARBA00022989"/>
    </source>
</evidence>
<dbReference type="eggNOG" id="COG1175">
    <property type="taxonomic scope" value="Bacteria"/>
</dbReference>
<evidence type="ECO:0000259" key="8">
    <source>
        <dbReference type="PROSITE" id="PS50928"/>
    </source>
</evidence>
<evidence type="ECO:0000256" key="6">
    <source>
        <dbReference type="ARBA" id="ARBA00023136"/>
    </source>
</evidence>
<evidence type="ECO:0000256" key="2">
    <source>
        <dbReference type="ARBA" id="ARBA00022448"/>
    </source>
</evidence>
<dbReference type="OrthoDB" id="9787541at2"/>
<comment type="subcellular location">
    <subcellularLocation>
        <location evidence="1 7">Cell membrane</location>
        <topology evidence="1 7">Multi-pass membrane protein</topology>
    </subcellularLocation>
</comment>
<evidence type="ECO:0000313" key="10">
    <source>
        <dbReference type="Proteomes" id="UP000003490"/>
    </source>
</evidence>
<evidence type="ECO:0000256" key="1">
    <source>
        <dbReference type="ARBA" id="ARBA00004651"/>
    </source>
</evidence>
<protein>
    <recommendedName>
        <fullName evidence="8">ABC transmembrane type-1 domain-containing protein</fullName>
    </recommendedName>
</protein>